<dbReference type="InterPro" id="IPR052158">
    <property type="entry name" value="INH-QAR"/>
</dbReference>
<dbReference type="SUPFAM" id="SSF52317">
    <property type="entry name" value="Class I glutamine amidotransferase-like"/>
    <property type="match status" value="1"/>
</dbReference>
<gene>
    <name evidence="5" type="ORF">H9X71_08405</name>
</gene>
<dbReference type="Pfam" id="PF01965">
    <property type="entry name" value="DJ-1_PfpI"/>
    <property type="match status" value="1"/>
</dbReference>
<accession>A0A7L7YYZ7</accession>
<evidence type="ECO:0000256" key="1">
    <source>
        <dbReference type="ARBA" id="ARBA00023015"/>
    </source>
</evidence>
<dbReference type="RefSeq" id="WP_191146687.1">
    <property type="nucleotide sequence ID" value="NZ_CP061274.1"/>
</dbReference>
<evidence type="ECO:0000313" key="5">
    <source>
        <dbReference type="EMBL" id="QOD42663.1"/>
    </source>
</evidence>
<dbReference type="CDD" id="cd03137">
    <property type="entry name" value="GATase1_AraC_1"/>
    <property type="match status" value="1"/>
</dbReference>
<dbReference type="InterPro" id="IPR029062">
    <property type="entry name" value="Class_I_gatase-like"/>
</dbReference>
<dbReference type="InterPro" id="IPR002818">
    <property type="entry name" value="DJ-1/PfpI"/>
</dbReference>
<dbReference type="Proteomes" id="UP000516660">
    <property type="component" value="Chromosome"/>
</dbReference>
<keyword evidence="2" id="KW-0238">DNA-binding</keyword>
<dbReference type="Gene3D" id="1.10.10.60">
    <property type="entry name" value="Homeodomain-like"/>
    <property type="match status" value="1"/>
</dbReference>
<dbReference type="InterPro" id="IPR018062">
    <property type="entry name" value="HTH_AraC-typ_CS"/>
</dbReference>
<evidence type="ECO:0000256" key="2">
    <source>
        <dbReference type="ARBA" id="ARBA00023125"/>
    </source>
</evidence>
<dbReference type="PANTHER" id="PTHR43130:SF3">
    <property type="entry name" value="HTH-TYPE TRANSCRIPTIONAL REGULATOR RV1931C"/>
    <property type="match status" value="1"/>
</dbReference>
<feature type="domain" description="HTH araC/xylS-type" evidence="4">
    <location>
        <begin position="209"/>
        <end position="307"/>
    </location>
</feature>
<dbReference type="SMART" id="SM00342">
    <property type="entry name" value="HTH_ARAC"/>
    <property type="match status" value="1"/>
</dbReference>
<dbReference type="PROSITE" id="PS01124">
    <property type="entry name" value="HTH_ARAC_FAMILY_2"/>
    <property type="match status" value="1"/>
</dbReference>
<dbReference type="EMBL" id="CP061274">
    <property type="protein sequence ID" value="QOD42663.1"/>
    <property type="molecule type" value="Genomic_DNA"/>
</dbReference>
<dbReference type="KEGG" id="czh:H9X71_08405"/>
<organism evidence="5 6">
    <name type="scientific">Clavibacter zhangzhiyongii</name>
    <dbReference type="NCBI Taxonomy" id="2768071"/>
    <lineage>
        <taxon>Bacteria</taxon>
        <taxon>Bacillati</taxon>
        <taxon>Actinomycetota</taxon>
        <taxon>Actinomycetes</taxon>
        <taxon>Micrococcales</taxon>
        <taxon>Microbacteriaceae</taxon>
        <taxon>Clavibacter</taxon>
    </lineage>
</organism>
<dbReference type="InterPro" id="IPR009057">
    <property type="entry name" value="Homeodomain-like_sf"/>
</dbReference>
<dbReference type="InterPro" id="IPR018060">
    <property type="entry name" value="HTH_AraC"/>
</dbReference>
<dbReference type="PANTHER" id="PTHR43130">
    <property type="entry name" value="ARAC-FAMILY TRANSCRIPTIONAL REGULATOR"/>
    <property type="match status" value="1"/>
</dbReference>
<dbReference type="PROSITE" id="PS00041">
    <property type="entry name" value="HTH_ARAC_FAMILY_1"/>
    <property type="match status" value="1"/>
</dbReference>
<evidence type="ECO:0000256" key="3">
    <source>
        <dbReference type="ARBA" id="ARBA00023163"/>
    </source>
</evidence>
<dbReference type="SUPFAM" id="SSF46689">
    <property type="entry name" value="Homeodomain-like"/>
    <property type="match status" value="2"/>
</dbReference>
<keyword evidence="1" id="KW-0805">Transcription regulation</keyword>
<dbReference type="GO" id="GO:0003700">
    <property type="term" value="F:DNA-binding transcription factor activity"/>
    <property type="evidence" value="ECO:0007669"/>
    <property type="project" value="InterPro"/>
</dbReference>
<reference evidence="5 6" key="1">
    <citation type="submission" date="2020-08" db="EMBL/GenBank/DDBJ databases">
        <title>Description of Clavibacter zhangzhiyonge sp. nov., a phytopathogenic actinobacterium isolated from barley seeds, causing leaf brown spot and decline.</title>
        <authorList>
            <person name="Tian Q."/>
            <person name="Chuan J."/>
            <person name="Zhao W."/>
            <person name="Li X."/>
        </authorList>
    </citation>
    <scope>NUCLEOTIDE SEQUENCE [LARGE SCALE GENOMIC DNA]</scope>
    <source>
        <strain evidence="5 6">DM1</strain>
    </source>
</reference>
<keyword evidence="6" id="KW-1185">Reference proteome</keyword>
<dbReference type="Gene3D" id="3.40.50.880">
    <property type="match status" value="1"/>
</dbReference>
<proteinExistence type="predicted"/>
<evidence type="ECO:0000259" key="4">
    <source>
        <dbReference type="PROSITE" id="PS01124"/>
    </source>
</evidence>
<keyword evidence="3" id="KW-0804">Transcription</keyword>
<protein>
    <submittedName>
        <fullName evidence="5">Helix-turn-helix domain-containing protein</fullName>
    </submittedName>
</protein>
<sequence>MHRIVVLALDGVIAFDLATPVEVFGRAVDDAGRPLYDVRVAGPLASAGSGPLRIGIPHGLDALDDADTVVVPGRYDPTAPADAAALDAVRRAAGRGARVASICVGALDLAATGLLDGLRATTHWRAAGLLAARHPAVDVTPDELFVDNGQILTSAGAAAGIDLCLHLIGRDHGAAVAADAARAAVVPLTREAGQAQYVKDDSLGATSLTAALRWIDAHAAEPITVADIAAAASVSTRTLNRRFLAELKLPPTRWLIRARVRIAQRLLETTDLGIDQVAQRSGLGSASNLREHFARVVGTTPGRYRRALTMAR</sequence>
<dbReference type="Pfam" id="PF12833">
    <property type="entry name" value="HTH_18"/>
    <property type="match status" value="1"/>
</dbReference>
<dbReference type="GO" id="GO:0043565">
    <property type="term" value="F:sequence-specific DNA binding"/>
    <property type="evidence" value="ECO:0007669"/>
    <property type="project" value="InterPro"/>
</dbReference>
<name>A0A7L7YYZ7_9MICO</name>
<dbReference type="AlphaFoldDB" id="A0A7L7YYZ7"/>
<evidence type="ECO:0000313" key="6">
    <source>
        <dbReference type="Proteomes" id="UP000516660"/>
    </source>
</evidence>